<evidence type="ECO:0000313" key="14">
    <source>
        <dbReference type="Proteomes" id="UP000695007"/>
    </source>
</evidence>
<evidence type="ECO:0000256" key="3">
    <source>
        <dbReference type="ARBA" id="ARBA00007809"/>
    </source>
</evidence>
<keyword evidence="12 13" id="KW-0472">Membrane</keyword>
<feature type="transmembrane region" description="Helical" evidence="13">
    <location>
        <begin position="67"/>
        <end position="89"/>
    </location>
</feature>
<keyword evidence="8 13" id="KW-0812">Transmembrane</keyword>
<dbReference type="GO" id="GO:0005886">
    <property type="term" value="C:plasma membrane"/>
    <property type="evidence" value="ECO:0007669"/>
    <property type="project" value="UniProtKB-SubCell"/>
</dbReference>
<evidence type="ECO:0000256" key="12">
    <source>
        <dbReference type="ARBA" id="ARBA00023136"/>
    </source>
</evidence>
<dbReference type="AlphaFoldDB" id="A0AAJ7DY89"/>
<feature type="transmembrane region" description="Helical" evidence="13">
    <location>
        <begin position="126"/>
        <end position="145"/>
    </location>
</feature>
<keyword evidence="14" id="KW-1185">Reference proteome</keyword>
<feature type="transmembrane region" description="Helical" evidence="13">
    <location>
        <begin position="41"/>
        <end position="61"/>
    </location>
</feature>
<sequence length="219" mass="24396">MGLEEYKEVVATCAMVSTMGHMLSGTLICKDIYKKGTSKGFDAMPFIGGIGMCIMMLQYALIVKDPIMININLFGILTNAVYMAIYYLYSPEKMNTLSALAKATAFVSLVLGYAQIESKEHIEFRYGVLITALFLILVGSPLMHLGTIIQTKSTEILPFPLIFMGTLVSFQWLIYGFILNDNFVMFQNGVSFTLSLIQLSLFAIYPSTPIDNKEKSKIK</sequence>
<dbReference type="Gene3D" id="1.20.1280.290">
    <property type="match status" value="2"/>
</dbReference>
<evidence type="ECO:0000256" key="8">
    <source>
        <dbReference type="ARBA" id="ARBA00022692"/>
    </source>
</evidence>
<feature type="transmembrane region" description="Helical" evidence="13">
    <location>
        <begin position="184"/>
        <end position="205"/>
    </location>
</feature>
<comment type="subcellular location">
    <subcellularLocation>
        <location evidence="1">Cell membrane</location>
        <topology evidence="1">Multi-pass membrane protein</topology>
    </subcellularLocation>
    <subcellularLocation>
        <location evidence="2">Golgi apparatus membrane</location>
        <topology evidence="2">Multi-pass membrane protein</topology>
    </subcellularLocation>
</comment>
<evidence type="ECO:0000256" key="7">
    <source>
        <dbReference type="ARBA" id="ARBA00022597"/>
    </source>
</evidence>
<evidence type="ECO:0000256" key="13">
    <source>
        <dbReference type="SAM" id="Phobius"/>
    </source>
</evidence>
<name>A0AAJ7DY89_9HYME</name>
<dbReference type="InterPro" id="IPR004316">
    <property type="entry name" value="SWEET_rpt"/>
</dbReference>
<keyword evidence="11" id="KW-0333">Golgi apparatus</keyword>
<evidence type="ECO:0000256" key="1">
    <source>
        <dbReference type="ARBA" id="ARBA00004651"/>
    </source>
</evidence>
<dbReference type="FunFam" id="1.20.1280.290:FF:000004">
    <property type="entry name" value="Sugar transporter SWEET"/>
    <property type="match status" value="1"/>
</dbReference>
<dbReference type="Proteomes" id="UP000695007">
    <property type="component" value="Unplaced"/>
</dbReference>
<dbReference type="GO" id="GO:0051119">
    <property type="term" value="F:sugar transmembrane transporter activity"/>
    <property type="evidence" value="ECO:0007669"/>
    <property type="project" value="InterPro"/>
</dbReference>
<dbReference type="PANTHER" id="PTHR10791">
    <property type="entry name" value="RAG1-ACTIVATING PROTEIN 1"/>
    <property type="match status" value="1"/>
</dbReference>
<evidence type="ECO:0000256" key="11">
    <source>
        <dbReference type="ARBA" id="ARBA00023034"/>
    </source>
</evidence>
<evidence type="ECO:0000256" key="6">
    <source>
        <dbReference type="ARBA" id="ARBA00022475"/>
    </source>
</evidence>
<evidence type="ECO:0000256" key="10">
    <source>
        <dbReference type="ARBA" id="ARBA00022989"/>
    </source>
</evidence>
<comment type="similarity">
    <text evidence="3">Belongs to the SWEET sugar transporter family.</text>
</comment>
<evidence type="ECO:0000256" key="9">
    <source>
        <dbReference type="ARBA" id="ARBA00022737"/>
    </source>
</evidence>
<evidence type="ECO:0000256" key="2">
    <source>
        <dbReference type="ARBA" id="ARBA00004653"/>
    </source>
</evidence>
<proteinExistence type="inferred from homology"/>
<reference evidence="15" key="1">
    <citation type="submission" date="2025-08" db="UniProtKB">
        <authorList>
            <consortium name="RefSeq"/>
        </authorList>
    </citation>
    <scope>IDENTIFICATION</scope>
</reference>
<gene>
    <name evidence="15" type="primary">LOC105364568</name>
</gene>
<feature type="transmembrane region" description="Helical" evidence="13">
    <location>
        <begin position="157"/>
        <end position="178"/>
    </location>
</feature>
<dbReference type="PANTHER" id="PTHR10791:SF5">
    <property type="entry name" value="SUGAR TRANSPORTER SWEET"/>
    <property type="match status" value="1"/>
</dbReference>
<accession>A0AAJ7DY89</accession>
<dbReference type="Pfam" id="PF03083">
    <property type="entry name" value="MtN3_slv"/>
    <property type="match status" value="2"/>
</dbReference>
<keyword evidence="9" id="KW-0677">Repeat</keyword>
<organism evidence="14 15">
    <name type="scientific">Ceratosolen solmsi marchali</name>
    <dbReference type="NCBI Taxonomy" id="326594"/>
    <lineage>
        <taxon>Eukaryota</taxon>
        <taxon>Metazoa</taxon>
        <taxon>Ecdysozoa</taxon>
        <taxon>Arthropoda</taxon>
        <taxon>Hexapoda</taxon>
        <taxon>Insecta</taxon>
        <taxon>Pterygota</taxon>
        <taxon>Neoptera</taxon>
        <taxon>Endopterygota</taxon>
        <taxon>Hymenoptera</taxon>
        <taxon>Apocrita</taxon>
        <taxon>Proctotrupomorpha</taxon>
        <taxon>Chalcidoidea</taxon>
        <taxon>Agaonidae</taxon>
        <taxon>Agaoninae</taxon>
        <taxon>Ceratosolen</taxon>
    </lineage>
</organism>
<keyword evidence="10 13" id="KW-1133">Transmembrane helix</keyword>
<dbReference type="GeneID" id="105364568"/>
<dbReference type="KEGG" id="csol:105364568"/>
<keyword evidence="7 15" id="KW-0762">Sugar transport</keyword>
<evidence type="ECO:0000313" key="15">
    <source>
        <dbReference type="RefSeq" id="XP_011500837.1"/>
    </source>
</evidence>
<protein>
    <recommendedName>
        <fullName evidence="4">Sugar transporter SWEET1</fullName>
    </recommendedName>
</protein>
<keyword evidence="6" id="KW-1003">Cell membrane</keyword>
<feature type="transmembrane region" description="Helical" evidence="13">
    <location>
        <begin position="96"/>
        <end position="114"/>
    </location>
</feature>
<evidence type="ECO:0000256" key="5">
    <source>
        <dbReference type="ARBA" id="ARBA00022448"/>
    </source>
</evidence>
<dbReference type="GO" id="GO:0000139">
    <property type="term" value="C:Golgi membrane"/>
    <property type="evidence" value="ECO:0007669"/>
    <property type="project" value="UniProtKB-SubCell"/>
</dbReference>
<evidence type="ECO:0000256" key="4">
    <source>
        <dbReference type="ARBA" id="ARBA00021741"/>
    </source>
</evidence>
<dbReference type="RefSeq" id="XP_011500837.1">
    <property type="nucleotide sequence ID" value="XM_011502535.1"/>
</dbReference>
<keyword evidence="5" id="KW-0813">Transport</keyword>
<dbReference type="InterPro" id="IPR047664">
    <property type="entry name" value="SWEET"/>
</dbReference>